<keyword evidence="4 6" id="KW-0378">Hydrolase</keyword>
<comment type="function">
    <text evidence="6">Bidirectionally degrades single-stranded DNA into large acid-insoluble oligonucleotides, which are then degraded further into small acid-soluble oligonucleotides.</text>
</comment>
<dbReference type="Gene3D" id="1.10.287.1040">
    <property type="entry name" value="Exonuclease VII, small subunit"/>
    <property type="match status" value="1"/>
</dbReference>
<keyword evidence="3 6" id="KW-0540">Nuclease</keyword>
<evidence type="ECO:0000256" key="3">
    <source>
        <dbReference type="ARBA" id="ARBA00022722"/>
    </source>
</evidence>
<evidence type="ECO:0000256" key="7">
    <source>
        <dbReference type="SAM" id="Coils"/>
    </source>
</evidence>
<comment type="similarity">
    <text evidence="1 6">Belongs to the XseB family.</text>
</comment>
<dbReference type="GO" id="GO:0005829">
    <property type="term" value="C:cytosol"/>
    <property type="evidence" value="ECO:0007669"/>
    <property type="project" value="TreeGrafter"/>
</dbReference>
<evidence type="ECO:0000313" key="8">
    <source>
        <dbReference type="EMBL" id="SUP26952.1"/>
    </source>
</evidence>
<evidence type="ECO:0000256" key="4">
    <source>
        <dbReference type="ARBA" id="ARBA00022801"/>
    </source>
</evidence>
<dbReference type="Pfam" id="PF02609">
    <property type="entry name" value="Exonuc_VII_S"/>
    <property type="match status" value="1"/>
</dbReference>
<evidence type="ECO:0000256" key="1">
    <source>
        <dbReference type="ARBA" id="ARBA00009998"/>
    </source>
</evidence>
<name>A0AAX2LSQ5_VIBFL</name>
<evidence type="ECO:0000256" key="2">
    <source>
        <dbReference type="ARBA" id="ARBA00022490"/>
    </source>
</evidence>
<dbReference type="GO" id="GO:0008855">
    <property type="term" value="F:exodeoxyribonuclease VII activity"/>
    <property type="evidence" value="ECO:0007669"/>
    <property type="project" value="UniProtKB-UniRule"/>
</dbReference>
<keyword evidence="5 6" id="KW-0269">Exonuclease</keyword>
<dbReference type="NCBIfam" id="TIGR01280">
    <property type="entry name" value="xseB"/>
    <property type="match status" value="1"/>
</dbReference>
<organism evidence="8 9">
    <name type="scientific">Vibrio fluvialis</name>
    <dbReference type="NCBI Taxonomy" id="676"/>
    <lineage>
        <taxon>Bacteria</taxon>
        <taxon>Pseudomonadati</taxon>
        <taxon>Pseudomonadota</taxon>
        <taxon>Gammaproteobacteria</taxon>
        <taxon>Vibrionales</taxon>
        <taxon>Vibrionaceae</taxon>
        <taxon>Vibrio</taxon>
    </lineage>
</organism>
<evidence type="ECO:0000256" key="5">
    <source>
        <dbReference type="ARBA" id="ARBA00022839"/>
    </source>
</evidence>
<dbReference type="HAMAP" id="MF_00337">
    <property type="entry name" value="Exonuc_7_S"/>
    <property type="match status" value="1"/>
</dbReference>
<feature type="coiled-coil region" evidence="7">
    <location>
        <begin position="17"/>
        <end position="47"/>
    </location>
</feature>
<comment type="subunit">
    <text evidence="6">Heterooligomer composed of large and small subunits.</text>
</comment>
<comment type="caution">
    <text evidence="8">The sequence shown here is derived from an EMBL/GenBank/DDBJ whole genome shotgun (WGS) entry which is preliminary data.</text>
</comment>
<sequence>MHLSQGKMIMASKKPENMSFEATIQELDELVDQLENGDLALDEALKKFERGIALARSGQTKLDEAEQRVSILLSNSDEAPLSDFTDLPE</sequence>
<dbReference type="PANTHER" id="PTHR34137">
    <property type="entry name" value="EXODEOXYRIBONUCLEASE 7 SMALL SUBUNIT"/>
    <property type="match status" value="1"/>
</dbReference>
<dbReference type="Proteomes" id="UP000254626">
    <property type="component" value="Unassembled WGS sequence"/>
</dbReference>
<evidence type="ECO:0000313" key="9">
    <source>
        <dbReference type="Proteomes" id="UP000254626"/>
    </source>
</evidence>
<dbReference type="EC" id="3.1.11.6" evidence="6"/>
<dbReference type="InterPro" id="IPR037004">
    <property type="entry name" value="Exonuc_VII_ssu_sf"/>
</dbReference>
<gene>
    <name evidence="6 8" type="primary">xseB</name>
    <name evidence="8" type="ORF">NCTC11327_02078</name>
</gene>
<dbReference type="EMBL" id="UHIP01000001">
    <property type="protein sequence ID" value="SUP26952.1"/>
    <property type="molecule type" value="Genomic_DNA"/>
</dbReference>
<evidence type="ECO:0000256" key="6">
    <source>
        <dbReference type="HAMAP-Rule" id="MF_00337"/>
    </source>
</evidence>
<protein>
    <recommendedName>
        <fullName evidence="6">Exodeoxyribonuclease 7 small subunit</fullName>
        <ecNumber evidence="6">3.1.11.6</ecNumber>
    </recommendedName>
    <alternativeName>
        <fullName evidence="6">Exodeoxyribonuclease VII small subunit</fullName>
        <shortName evidence="6">Exonuclease VII small subunit</shortName>
    </alternativeName>
</protein>
<proteinExistence type="inferred from homology"/>
<dbReference type="GO" id="GO:0006308">
    <property type="term" value="P:DNA catabolic process"/>
    <property type="evidence" value="ECO:0007669"/>
    <property type="project" value="UniProtKB-UniRule"/>
</dbReference>
<comment type="catalytic activity">
    <reaction evidence="6">
        <text>Exonucleolytic cleavage in either 5'- to 3'- or 3'- to 5'-direction to yield nucleoside 5'-phosphates.</text>
        <dbReference type="EC" id="3.1.11.6"/>
    </reaction>
</comment>
<dbReference type="PANTHER" id="PTHR34137:SF1">
    <property type="entry name" value="EXODEOXYRIBONUCLEASE 7 SMALL SUBUNIT"/>
    <property type="match status" value="1"/>
</dbReference>
<dbReference type="GO" id="GO:0009318">
    <property type="term" value="C:exodeoxyribonuclease VII complex"/>
    <property type="evidence" value="ECO:0007669"/>
    <property type="project" value="UniProtKB-UniRule"/>
</dbReference>
<comment type="subcellular location">
    <subcellularLocation>
        <location evidence="6">Cytoplasm</location>
    </subcellularLocation>
</comment>
<dbReference type="NCBIfam" id="NF002140">
    <property type="entry name" value="PRK00977.1-4"/>
    <property type="match status" value="1"/>
</dbReference>
<dbReference type="NCBIfam" id="NF002137">
    <property type="entry name" value="PRK00977.1-1"/>
    <property type="match status" value="1"/>
</dbReference>
<accession>A0AAX2LSQ5</accession>
<keyword evidence="7" id="KW-0175">Coiled coil</keyword>
<dbReference type="AlphaFoldDB" id="A0AAX2LSQ5"/>
<dbReference type="InterPro" id="IPR003761">
    <property type="entry name" value="Exonuc_VII_S"/>
</dbReference>
<reference evidence="8 9" key="1">
    <citation type="submission" date="2018-06" db="EMBL/GenBank/DDBJ databases">
        <authorList>
            <consortium name="Pathogen Informatics"/>
            <person name="Doyle S."/>
        </authorList>
    </citation>
    <scope>NUCLEOTIDE SEQUENCE [LARGE SCALE GENOMIC DNA]</scope>
    <source>
        <strain evidence="8 9">NCTC11327</strain>
    </source>
</reference>
<keyword evidence="2 6" id="KW-0963">Cytoplasm</keyword>
<dbReference type="SUPFAM" id="SSF116842">
    <property type="entry name" value="XseB-like"/>
    <property type="match status" value="1"/>
</dbReference>